<feature type="region of interest" description="Disordered" evidence="10">
    <location>
        <begin position="848"/>
        <end position="872"/>
    </location>
</feature>
<dbReference type="GO" id="GO:0009416">
    <property type="term" value="P:response to light stimulus"/>
    <property type="evidence" value="ECO:0007669"/>
    <property type="project" value="TreeGrafter"/>
</dbReference>
<dbReference type="PANTHER" id="PTHR31165:SF123">
    <property type="entry name" value="PROTEIN G1-LIKE5"/>
    <property type="match status" value="1"/>
</dbReference>
<dbReference type="InterPro" id="IPR040222">
    <property type="entry name" value="ALOG"/>
</dbReference>
<dbReference type="SUPFAM" id="SSF52058">
    <property type="entry name" value="L domain-like"/>
    <property type="match status" value="1"/>
</dbReference>
<evidence type="ECO:0000259" key="11">
    <source>
        <dbReference type="PROSITE" id="PS51697"/>
    </source>
</evidence>
<evidence type="ECO:0000256" key="5">
    <source>
        <dbReference type="ARBA" id="ARBA00022737"/>
    </source>
</evidence>
<dbReference type="GO" id="GO:0009299">
    <property type="term" value="P:mRNA transcription"/>
    <property type="evidence" value="ECO:0007669"/>
    <property type="project" value="TreeGrafter"/>
</dbReference>
<evidence type="ECO:0000313" key="12">
    <source>
        <dbReference type="EMBL" id="KAG8480641.1"/>
    </source>
</evidence>
<dbReference type="SMART" id="SM00521">
    <property type="entry name" value="CBF"/>
    <property type="match status" value="1"/>
</dbReference>
<dbReference type="InterPro" id="IPR057135">
    <property type="entry name" value="At4g27190-like_LRR"/>
</dbReference>
<dbReference type="PANTHER" id="PTHR31165">
    <property type="entry name" value="PROTEIN G1-LIKE2"/>
    <property type="match status" value="1"/>
</dbReference>
<keyword evidence="13" id="KW-1185">Reference proteome</keyword>
<keyword evidence="5" id="KW-0677">Repeat</keyword>
<keyword evidence="6" id="KW-0805">Transcription regulation</keyword>
<dbReference type="EMBL" id="JAHUZN010000010">
    <property type="protein sequence ID" value="KAG8480641.1"/>
    <property type="molecule type" value="Genomic_DNA"/>
</dbReference>
<dbReference type="InterPro" id="IPR032675">
    <property type="entry name" value="LRR_dom_sf"/>
</dbReference>
<feature type="domain" description="ALOG" evidence="11">
    <location>
        <begin position="601"/>
        <end position="728"/>
    </location>
</feature>
<comment type="similarity">
    <text evidence="2">Belongs to the plant homeotic and developmental regulators ALOG protein family.</text>
</comment>
<dbReference type="Gene3D" id="6.10.250.2430">
    <property type="match status" value="1"/>
</dbReference>
<dbReference type="PROSITE" id="PS51697">
    <property type="entry name" value="ALOG"/>
    <property type="match status" value="1"/>
</dbReference>
<dbReference type="Pfam" id="PF04852">
    <property type="entry name" value="ALOG_dom"/>
    <property type="match status" value="1"/>
</dbReference>
<dbReference type="Gene3D" id="3.80.10.10">
    <property type="entry name" value="Ribonuclease Inhibitor"/>
    <property type="match status" value="2"/>
</dbReference>
<evidence type="ECO:0000256" key="1">
    <source>
        <dbReference type="ARBA" id="ARBA00004123"/>
    </source>
</evidence>
<dbReference type="GO" id="GO:0003700">
    <property type="term" value="F:DNA-binding transcription factor activity"/>
    <property type="evidence" value="ECO:0007669"/>
    <property type="project" value="InterPro"/>
</dbReference>
<dbReference type="GO" id="GO:0005634">
    <property type="term" value="C:nucleus"/>
    <property type="evidence" value="ECO:0007669"/>
    <property type="project" value="UniProtKB-SubCell"/>
</dbReference>
<keyword evidence="4" id="KW-0433">Leucine-rich repeat</keyword>
<dbReference type="Proteomes" id="UP000701853">
    <property type="component" value="Chromosome 10"/>
</dbReference>
<evidence type="ECO:0000256" key="9">
    <source>
        <dbReference type="ARBA" id="ARBA00023242"/>
    </source>
</evidence>
<dbReference type="GO" id="GO:0003677">
    <property type="term" value="F:DNA binding"/>
    <property type="evidence" value="ECO:0007669"/>
    <property type="project" value="UniProtKB-KW"/>
</dbReference>
<comment type="caution">
    <text evidence="12">The sequence shown here is derived from an EMBL/GenBank/DDBJ whole genome shotgun (WGS) entry which is preliminary data.</text>
</comment>
<evidence type="ECO:0000256" key="2">
    <source>
        <dbReference type="ARBA" id="ARBA00010308"/>
    </source>
</evidence>
<keyword evidence="8" id="KW-0804">Transcription</keyword>
<dbReference type="Pfam" id="PF23247">
    <property type="entry name" value="LRR_RPS2"/>
    <property type="match status" value="1"/>
</dbReference>
<comment type="subcellular location">
    <subcellularLocation>
        <location evidence="1">Nucleus</location>
    </subcellularLocation>
</comment>
<evidence type="ECO:0000256" key="10">
    <source>
        <dbReference type="SAM" id="MobiDB-lite"/>
    </source>
</evidence>
<evidence type="ECO:0000256" key="3">
    <source>
        <dbReference type="ARBA" id="ARBA00022473"/>
    </source>
</evidence>
<dbReference type="InterPro" id="IPR055414">
    <property type="entry name" value="LRR_R13L4/SHOC2-like"/>
</dbReference>
<dbReference type="Pfam" id="PF23598">
    <property type="entry name" value="LRR_14"/>
    <property type="match status" value="1"/>
</dbReference>
<dbReference type="InterPro" id="IPR001289">
    <property type="entry name" value="NFYA"/>
</dbReference>
<dbReference type="OrthoDB" id="998760at2759"/>
<name>A0A8J5Y1L6_9ROSI</name>
<protein>
    <recommendedName>
        <fullName evidence="11">ALOG domain-containing protein</fullName>
    </recommendedName>
</protein>
<dbReference type="PROSITE" id="PS51152">
    <property type="entry name" value="NFYA_HAP2_2"/>
    <property type="match status" value="1"/>
</dbReference>
<dbReference type="AlphaFoldDB" id="A0A8J5Y1L6"/>
<gene>
    <name evidence="12" type="ORF">CXB51_025252</name>
</gene>
<dbReference type="SMART" id="SM00369">
    <property type="entry name" value="LRR_TYP"/>
    <property type="match status" value="2"/>
</dbReference>
<reference evidence="12 13" key="1">
    <citation type="journal article" date="2021" name="bioRxiv">
        <title>The Gossypium anomalum genome as a resource for cotton improvement and evolutionary analysis of hybrid incompatibility.</title>
        <authorList>
            <person name="Grover C.E."/>
            <person name="Yuan D."/>
            <person name="Arick M.A."/>
            <person name="Miller E.R."/>
            <person name="Hu G."/>
            <person name="Peterson D.G."/>
            <person name="Wendel J.F."/>
            <person name="Udall J.A."/>
        </authorList>
    </citation>
    <scope>NUCLEOTIDE SEQUENCE [LARGE SCALE GENOMIC DNA]</scope>
    <source>
        <strain evidence="12">JFW-Udall</strain>
        <tissue evidence="12">Leaf</tissue>
    </source>
</reference>
<feature type="compositionally biased region" description="Polar residues" evidence="10">
    <location>
        <begin position="856"/>
        <end position="872"/>
    </location>
</feature>
<proteinExistence type="inferred from homology"/>
<dbReference type="InterPro" id="IPR003591">
    <property type="entry name" value="Leu-rich_rpt_typical-subtyp"/>
</dbReference>
<organism evidence="12 13">
    <name type="scientific">Gossypium anomalum</name>
    <dbReference type="NCBI Taxonomy" id="47600"/>
    <lineage>
        <taxon>Eukaryota</taxon>
        <taxon>Viridiplantae</taxon>
        <taxon>Streptophyta</taxon>
        <taxon>Embryophyta</taxon>
        <taxon>Tracheophyta</taxon>
        <taxon>Spermatophyta</taxon>
        <taxon>Magnoliopsida</taxon>
        <taxon>eudicotyledons</taxon>
        <taxon>Gunneridae</taxon>
        <taxon>Pentapetalae</taxon>
        <taxon>rosids</taxon>
        <taxon>malvids</taxon>
        <taxon>Malvales</taxon>
        <taxon>Malvaceae</taxon>
        <taxon>Malvoideae</taxon>
        <taxon>Gossypium</taxon>
    </lineage>
</organism>
<keyword evidence="3" id="KW-0217">Developmental protein</keyword>
<dbReference type="InterPro" id="IPR006936">
    <property type="entry name" value="ALOG_dom"/>
</dbReference>
<keyword evidence="7" id="KW-0238">DNA-binding</keyword>
<evidence type="ECO:0000256" key="4">
    <source>
        <dbReference type="ARBA" id="ARBA00022614"/>
    </source>
</evidence>
<sequence>MANLVANVGGLGFSKQPKKELQWDAKAMDNKQSELQESSNSPSWIAMYLQSTCDLAAIPPLFFHKLQVLDLSHTNIKALPHSLPNNLFALKKLLLRRCKLFMELSPHVAKLDNLEELDLDETEIISIPTGIGKLMKLRVLKVCIYGQTNFSKRKHLPSNMVLHPGMISKLSRLIELSIDVDPSDKWWHDSVEEVVKGVCNLEGLRSLCLYLPNYQLLDYTSFIYPSLSCFRFTVGHHKRRTISRVPHEVEAQFTKWDKCLKFVDGENIPFQVRKVLKFTSSFFLDRHENASSLSEFGNENMVMLKYCLLVDCNKMETIIDGAEVETVLESLQYLSIHYMKNLRSIWKGPTRFGFMSKLKFLALHTCPKLSNIFSQVLLRNFVNLEEIIVEDCPQVSSLVSHVHALPSLKPFLPSLKRLFLLYLPELVSISNGLFIAPKLERIGFYDCPKLKVLSKSELSSKALKTIKAEKQWWEGIKWNKIDWKNGPRYLMHNFSPINNEKDVMAQLLEGRNVFEAQQSDCMVKSMPLKGLRIPSSMTLPSLTVTRRLNIQVEHTRGFLKTSGQLSDLVNNPGYNEQKISSVGGSNSKAIISGAMPSIPSRHQSKKHRDWKTFCQYLNNHKPPISVPMCNAAHVLEFLKYLDQFGKTKVHISACSFFGQSNPPVPCGCPLRQAWGSVDALVGRLSSSYEDLGGKPEVNPFRAGVVRIYLREVRDAQNKARGISYKKRKKSEIKVANTTTTTTTTNTTNTNILRCQNKICSPHVIPHAILRRGPYREKLEAQNKLIKVQKPYMHESQHLHSLKRTIGNGGQFLNTKKLQQSKSTPTSHGPDMSRSLQLHLFANISETDVHQPKNFKDSGSATSCSDVRSASNSDEMFQQPGFRFSSYPPDHTGEAMPCHAGNIHGDRNLHHHSSLFQ</sequence>
<accession>A0A8J5Y1L6</accession>
<keyword evidence="9" id="KW-0539">Nucleus</keyword>
<dbReference type="Pfam" id="PF02045">
    <property type="entry name" value="CBFB_NFYA"/>
    <property type="match status" value="1"/>
</dbReference>
<dbReference type="PRINTS" id="PR00616">
    <property type="entry name" value="CCAATSUBUNTB"/>
</dbReference>
<evidence type="ECO:0000313" key="13">
    <source>
        <dbReference type="Proteomes" id="UP000701853"/>
    </source>
</evidence>
<evidence type="ECO:0000256" key="7">
    <source>
        <dbReference type="ARBA" id="ARBA00023125"/>
    </source>
</evidence>
<evidence type="ECO:0000256" key="6">
    <source>
        <dbReference type="ARBA" id="ARBA00023015"/>
    </source>
</evidence>
<evidence type="ECO:0000256" key="8">
    <source>
        <dbReference type="ARBA" id="ARBA00023163"/>
    </source>
</evidence>